<evidence type="ECO:0000313" key="3">
    <source>
        <dbReference type="EMBL" id="MBB2988336.1"/>
    </source>
</evidence>
<dbReference type="AlphaFoldDB" id="A0A839Q246"/>
<dbReference type="GO" id="GO:1901135">
    <property type="term" value="P:carbohydrate derivative metabolic process"/>
    <property type="evidence" value="ECO:0007669"/>
    <property type="project" value="InterPro"/>
</dbReference>
<feature type="domain" description="SIS" evidence="2">
    <location>
        <begin position="211"/>
        <end position="356"/>
    </location>
</feature>
<gene>
    <name evidence="3" type="ORF">FHW14_003530</name>
</gene>
<dbReference type="Gene3D" id="3.40.50.10490">
    <property type="entry name" value="Glucose-6-phosphate isomerase like protein, domain 1"/>
    <property type="match status" value="2"/>
</dbReference>
<dbReference type="PANTHER" id="PTHR10937">
    <property type="entry name" value="GLUCOSAMINE--FRUCTOSE-6-PHOSPHATE AMINOTRANSFERASE, ISOMERIZING"/>
    <property type="match status" value="1"/>
</dbReference>
<dbReference type="Pfam" id="PF01380">
    <property type="entry name" value="SIS"/>
    <property type="match status" value="2"/>
</dbReference>
<keyword evidence="3" id="KW-0808">Transferase</keyword>
<dbReference type="CDD" id="cd05008">
    <property type="entry name" value="SIS_GlmS_GlmD_1"/>
    <property type="match status" value="1"/>
</dbReference>
<evidence type="ECO:0000313" key="4">
    <source>
        <dbReference type="Proteomes" id="UP000590811"/>
    </source>
</evidence>
<name>A0A839Q246_9MICO</name>
<dbReference type="RefSeq" id="WP_253354868.1">
    <property type="nucleotide sequence ID" value="NZ_JACHVT010000009.1"/>
</dbReference>
<keyword evidence="1" id="KW-0677">Repeat</keyword>
<dbReference type="InterPro" id="IPR035490">
    <property type="entry name" value="GlmS/FrlB_SIS"/>
</dbReference>
<reference evidence="3 4" key="1">
    <citation type="submission" date="2020-08" db="EMBL/GenBank/DDBJ databases">
        <title>Genomic Encyclopedia of Type Strains, Phase IV (KMG-V): Genome sequencing to study the core and pangenomes of soil and plant-associated prokaryotes.</title>
        <authorList>
            <person name="Whitman W."/>
        </authorList>
    </citation>
    <scope>NUCLEOTIDE SEQUENCE [LARGE SCALE GENOMIC DNA]</scope>
    <source>
        <strain evidence="3 4">B3ACCR2</strain>
    </source>
</reference>
<dbReference type="InterPro" id="IPR001347">
    <property type="entry name" value="SIS_dom"/>
</dbReference>
<dbReference type="Proteomes" id="UP000590811">
    <property type="component" value="Unassembled WGS sequence"/>
</dbReference>
<evidence type="ECO:0000256" key="1">
    <source>
        <dbReference type="ARBA" id="ARBA00022737"/>
    </source>
</evidence>
<dbReference type="PROSITE" id="PS51464">
    <property type="entry name" value="SIS"/>
    <property type="match status" value="2"/>
</dbReference>
<dbReference type="GO" id="GO:0097367">
    <property type="term" value="F:carbohydrate derivative binding"/>
    <property type="evidence" value="ECO:0007669"/>
    <property type="project" value="InterPro"/>
</dbReference>
<dbReference type="InterPro" id="IPR035466">
    <property type="entry name" value="GlmS/AgaS_SIS"/>
</dbReference>
<dbReference type="GO" id="GO:0004360">
    <property type="term" value="F:glutamine-fructose-6-phosphate transaminase (isomerizing) activity"/>
    <property type="evidence" value="ECO:0007669"/>
    <property type="project" value="UniProtKB-EC"/>
</dbReference>
<sequence>MTGDLMRAEIAEQPESLERLLRSAGITGPGGPAVGDGTASDGTAGVAGVATRVREAAPRFVLLAARGTSDHAALYAKYVVETTLGLPCGLVSTSVYTTYDARPDLTGVLWIAVSQSGGSPDLVESTRRARAAGALTVALTNTEASPLAAAAELHVDLLAGPERSVAATKTYTSSLLALWLLVRSWAGLGLEAARDLPRQVAEALTVDVGEVASRYRFVDKLVTTSRGYAYPTAREAALKLMETCYLSAHAYSGADLLHGPLAMVDQDRPVLAVVPDGPGGRALEPVLEALQERGADVCLVAPPSVADRVGSLTPGAASIALPEGLDEQLAPIVQIVPLQRLACAMAVGRGLDPDQPRGLLKVTKTT</sequence>
<accession>A0A839Q246</accession>
<protein>
    <submittedName>
        <fullName evidence="3">Glucosamine--fructose-6-phosphate aminotransferase (Isomerizing)</fullName>
        <ecNumber evidence="3">2.6.1.16</ecNumber>
    </submittedName>
</protein>
<organism evidence="3 4">
    <name type="scientific">Terracoccus luteus</name>
    <dbReference type="NCBI Taxonomy" id="53356"/>
    <lineage>
        <taxon>Bacteria</taxon>
        <taxon>Bacillati</taxon>
        <taxon>Actinomycetota</taxon>
        <taxon>Actinomycetes</taxon>
        <taxon>Micrococcales</taxon>
        <taxon>Intrasporangiaceae</taxon>
        <taxon>Terracoccus</taxon>
    </lineage>
</organism>
<evidence type="ECO:0000259" key="2">
    <source>
        <dbReference type="PROSITE" id="PS51464"/>
    </source>
</evidence>
<comment type="caution">
    <text evidence="3">The sequence shown here is derived from an EMBL/GenBank/DDBJ whole genome shotgun (WGS) entry which is preliminary data.</text>
</comment>
<dbReference type="InterPro" id="IPR046348">
    <property type="entry name" value="SIS_dom_sf"/>
</dbReference>
<dbReference type="CDD" id="cd05009">
    <property type="entry name" value="SIS_GlmS_GlmD_2"/>
    <property type="match status" value="1"/>
</dbReference>
<dbReference type="EMBL" id="JACHVT010000009">
    <property type="protein sequence ID" value="MBB2988336.1"/>
    <property type="molecule type" value="Genomic_DNA"/>
</dbReference>
<keyword evidence="3" id="KW-0032">Aminotransferase</keyword>
<dbReference type="PANTHER" id="PTHR10937:SF8">
    <property type="entry name" value="AMINOTRANSFERASE-RELATED"/>
    <property type="match status" value="1"/>
</dbReference>
<feature type="domain" description="SIS" evidence="2">
    <location>
        <begin position="49"/>
        <end position="191"/>
    </location>
</feature>
<dbReference type="SUPFAM" id="SSF53697">
    <property type="entry name" value="SIS domain"/>
    <property type="match status" value="1"/>
</dbReference>
<dbReference type="EC" id="2.6.1.16" evidence="3"/>
<proteinExistence type="predicted"/>